<feature type="region of interest" description="Disordered" evidence="1">
    <location>
        <begin position="58"/>
        <end position="77"/>
    </location>
</feature>
<dbReference type="EMBL" id="LCFD01000006">
    <property type="protein sequence ID" value="KKS86949.1"/>
    <property type="molecule type" value="Genomic_DNA"/>
</dbReference>
<keyword evidence="2" id="KW-1133">Transmembrane helix</keyword>
<feature type="transmembrane region" description="Helical" evidence="2">
    <location>
        <begin position="27"/>
        <end position="53"/>
    </location>
</feature>
<protein>
    <submittedName>
        <fullName evidence="3">Uncharacterized protein</fullName>
    </submittedName>
</protein>
<dbReference type="STRING" id="1618446.UV61_C0006G0150"/>
<gene>
    <name evidence="3" type="ORF">UV61_C0006G0150</name>
</gene>
<dbReference type="AlphaFoldDB" id="A0A0G1CN26"/>
<reference evidence="3 4" key="1">
    <citation type="journal article" date="2015" name="Nature">
        <title>rRNA introns, odd ribosomes, and small enigmatic genomes across a large radiation of phyla.</title>
        <authorList>
            <person name="Brown C.T."/>
            <person name="Hug L.A."/>
            <person name="Thomas B.C."/>
            <person name="Sharon I."/>
            <person name="Castelle C.J."/>
            <person name="Singh A."/>
            <person name="Wilkins M.J."/>
            <person name="Williams K.H."/>
            <person name="Banfield J.F."/>
        </authorList>
    </citation>
    <scope>NUCLEOTIDE SEQUENCE [LARGE SCALE GENOMIC DNA]</scope>
</reference>
<organism evidence="3 4">
    <name type="scientific">Candidatus Gottesmanbacteria bacterium GW2011_GWB1_43_11</name>
    <dbReference type="NCBI Taxonomy" id="1618446"/>
    <lineage>
        <taxon>Bacteria</taxon>
        <taxon>Candidatus Gottesmaniibacteriota</taxon>
    </lineage>
</organism>
<proteinExistence type="predicted"/>
<evidence type="ECO:0000256" key="1">
    <source>
        <dbReference type="SAM" id="MobiDB-lite"/>
    </source>
</evidence>
<keyword evidence="2" id="KW-0812">Transmembrane</keyword>
<sequence>MNKKYPWLPVDERIIPDVFSFKYPKSVWVRTALFVEMLFAVLAVIGTLILVLLPKTSTTPDQTRAASTQAPSNISPR</sequence>
<comment type="caution">
    <text evidence="3">The sequence shown here is derived from an EMBL/GenBank/DDBJ whole genome shotgun (WGS) entry which is preliminary data.</text>
</comment>
<evidence type="ECO:0000313" key="4">
    <source>
        <dbReference type="Proteomes" id="UP000034050"/>
    </source>
</evidence>
<accession>A0A0G1CN26</accession>
<dbReference type="Proteomes" id="UP000034050">
    <property type="component" value="Unassembled WGS sequence"/>
</dbReference>
<keyword evidence="2" id="KW-0472">Membrane</keyword>
<name>A0A0G1CN26_9BACT</name>
<evidence type="ECO:0000313" key="3">
    <source>
        <dbReference type="EMBL" id="KKS86949.1"/>
    </source>
</evidence>
<evidence type="ECO:0000256" key="2">
    <source>
        <dbReference type="SAM" id="Phobius"/>
    </source>
</evidence>